<keyword evidence="3" id="KW-0560">Oxidoreductase</keyword>
<name>A0A0N0E3Q2_9PSED</name>
<dbReference type="Gene3D" id="2.60.120.330">
    <property type="entry name" value="B-lactam Antibiotic, Isopenicillin N Synthase, Chain"/>
    <property type="match status" value="1"/>
</dbReference>
<keyword evidence="2 5" id="KW-0223">Dioxygenase</keyword>
<sequence>MNMDSTEEGLRARANELIGQMAACADWTAARRLAQLMAELGYFPSALQRPIRYLREVAGPALYRAGDFEVVRHLEAHGHIIVDEVMAAVAGGFESFSDVEEPLVEPGGQWQQLVFFEAGVRSERAACHLPATFAVLNALPTELLGAGVVMLSRIIPGTHIVPHCGETNGRLRLHMGINTPADAMMRVGSETVRWQVGRCIVFDDSYEHEVWNLSDEDRIVLIFDFPHPEAKSSCSSARSPAEGLQERVADLLREAHLKGIYMDEQSTEPRLLPDAFLEGKLRRYMTELGARRVELDGLKRLRISTSV</sequence>
<dbReference type="InterPro" id="IPR007803">
    <property type="entry name" value="Asp/Arg/Pro-Hydrxlase"/>
</dbReference>
<dbReference type="EMBL" id="JSYZ01000010">
    <property type="protein sequence ID" value="KPA90329.1"/>
    <property type="molecule type" value="Genomic_DNA"/>
</dbReference>
<evidence type="ECO:0000313" key="5">
    <source>
        <dbReference type="EMBL" id="KPA90329.1"/>
    </source>
</evidence>
<evidence type="ECO:0000256" key="3">
    <source>
        <dbReference type="ARBA" id="ARBA00023002"/>
    </source>
</evidence>
<dbReference type="SUPFAM" id="SSF51197">
    <property type="entry name" value="Clavaminate synthase-like"/>
    <property type="match status" value="1"/>
</dbReference>
<dbReference type="InterPro" id="IPR051821">
    <property type="entry name" value="Asp/Asn_beta-hydroxylase"/>
</dbReference>
<dbReference type="Proteomes" id="UP000037931">
    <property type="component" value="Unassembled WGS sequence"/>
</dbReference>
<evidence type="ECO:0000259" key="4">
    <source>
        <dbReference type="Pfam" id="PF05118"/>
    </source>
</evidence>
<dbReference type="GO" id="GO:0016020">
    <property type="term" value="C:membrane"/>
    <property type="evidence" value="ECO:0007669"/>
    <property type="project" value="TreeGrafter"/>
</dbReference>
<reference evidence="5 6" key="1">
    <citation type="journal article" date="2015" name="PLoS ONE">
        <title>Rice-Infecting Pseudomonas Genomes Are Highly Accessorized and Harbor Multiple Putative Virulence Mechanisms to Cause Sheath Brown Rot.</title>
        <authorList>
            <person name="Quibod I.L."/>
            <person name="Grande G."/>
            <person name="Oreiro E.G."/>
            <person name="Borja F.N."/>
            <person name="Dossa G.S."/>
            <person name="Mauleon R."/>
            <person name="Cruz C.V."/>
            <person name="Oliva R."/>
        </authorList>
    </citation>
    <scope>NUCLEOTIDE SEQUENCE [LARGE SCALE GENOMIC DNA]</scope>
    <source>
        <strain evidence="5 6">IRRI 6609</strain>
    </source>
</reference>
<dbReference type="RefSeq" id="WP_054063148.1">
    <property type="nucleotide sequence ID" value="NZ_JSYZ01000010.1"/>
</dbReference>
<evidence type="ECO:0000256" key="2">
    <source>
        <dbReference type="ARBA" id="ARBA00022964"/>
    </source>
</evidence>
<evidence type="ECO:0000256" key="1">
    <source>
        <dbReference type="ARBA" id="ARBA00007730"/>
    </source>
</evidence>
<proteinExistence type="inferred from homology"/>
<dbReference type="PANTHER" id="PTHR46332:SF5">
    <property type="entry name" value="ASPARTATE BETA-HYDROXYLASE DOMAIN CONTAINING 2"/>
    <property type="match status" value="1"/>
</dbReference>
<dbReference type="STRING" id="50340.PF66_03135"/>
<feature type="domain" description="Aspartyl/asparaginy/proline hydroxylase" evidence="4">
    <location>
        <begin position="77"/>
        <end position="228"/>
    </location>
</feature>
<evidence type="ECO:0000313" key="6">
    <source>
        <dbReference type="Proteomes" id="UP000037931"/>
    </source>
</evidence>
<dbReference type="AlphaFoldDB" id="A0A0N0E3Q2"/>
<dbReference type="Pfam" id="PF05118">
    <property type="entry name" value="Asp_Arg_Hydrox"/>
    <property type="match status" value="1"/>
</dbReference>
<organism evidence="5 6">
    <name type="scientific">Pseudomonas asplenii</name>
    <dbReference type="NCBI Taxonomy" id="53407"/>
    <lineage>
        <taxon>Bacteria</taxon>
        <taxon>Pseudomonadati</taxon>
        <taxon>Pseudomonadota</taxon>
        <taxon>Gammaproteobacteria</taxon>
        <taxon>Pseudomonadales</taxon>
        <taxon>Pseudomonadaceae</taxon>
        <taxon>Pseudomonas</taxon>
    </lineage>
</organism>
<dbReference type="GO" id="GO:0051213">
    <property type="term" value="F:dioxygenase activity"/>
    <property type="evidence" value="ECO:0007669"/>
    <property type="project" value="UniProtKB-KW"/>
</dbReference>
<gene>
    <name evidence="5" type="ORF">PF66_03135</name>
</gene>
<dbReference type="PANTHER" id="PTHR46332">
    <property type="entry name" value="ASPARTATE BETA-HYDROXYLASE DOMAIN-CONTAINING PROTEIN 2"/>
    <property type="match status" value="1"/>
</dbReference>
<dbReference type="PATRIC" id="fig|50340.43.peg.429"/>
<comment type="caution">
    <text evidence="5">The sequence shown here is derived from an EMBL/GenBank/DDBJ whole genome shotgun (WGS) entry which is preliminary data.</text>
</comment>
<comment type="similarity">
    <text evidence="1">Belongs to the aspartyl/asparaginyl beta-hydroxylase family.</text>
</comment>
<keyword evidence="6" id="KW-1185">Reference proteome</keyword>
<dbReference type="OrthoDB" id="21665at2"/>
<accession>A0A0N0E3Q2</accession>
<protein>
    <submittedName>
        <fullName evidence="5">Aspartyl/asparaginyl beta-hydroxylase-like dioxygenase</fullName>
    </submittedName>
</protein>
<dbReference type="InterPro" id="IPR027443">
    <property type="entry name" value="IPNS-like_sf"/>
</dbReference>